<evidence type="ECO:0000313" key="5">
    <source>
        <dbReference type="Proteomes" id="UP000019335"/>
    </source>
</evidence>
<feature type="region of interest" description="Disordered" evidence="2">
    <location>
        <begin position="152"/>
        <end position="174"/>
    </location>
</feature>
<dbReference type="InterPro" id="IPR041694">
    <property type="entry name" value="ADH_N_2"/>
</dbReference>
<dbReference type="Gene3D" id="3.40.50.720">
    <property type="entry name" value="NAD(P)-binding Rossmann-like Domain"/>
    <property type="match status" value="1"/>
</dbReference>
<dbReference type="SMART" id="SM00829">
    <property type="entry name" value="PKS_ER"/>
    <property type="match status" value="1"/>
</dbReference>
<dbReference type="InterPro" id="IPR013149">
    <property type="entry name" value="ADH-like_C"/>
</dbReference>
<feature type="region of interest" description="Disordered" evidence="2">
    <location>
        <begin position="663"/>
        <end position="684"/>
    </location>
</feature>
<reference evidence="4 5" key="1">
    <citation type="journal article" date="2014" name="Mol. Plant">
        <title>Chromosome Scale Genome Assembly and Transcriptome Profiling of Nannochloropsis gaditana in Nitrogen Depletion.</title>
        <authorList>
            <person name="Corteggiani Carpinelli E."/>
            <person name="Telatin A."/>
            <person name="Vitulo N."/>
            <person name="Forcato C."/>
            <person name="D'Angelo M."/>
            <person name="Schiavon R."/>
            <person name="Vezzi A."/>
            <person name="Giacometti G.M."/>
            <person name="Morosinotto T."/>
            <person name="Valle G."/>
        </authorList>
    </citation>
    <scope>NUCLEOTIDE SEQUENCE [LARGE SCALE GENOMIC DNA]</scope>
    <source>
        <strain evidence="4 5">B-31</strain>
    </source>
</reference>
<dbReference type="InterPro" id="IPR007052">
    <property type="entry name" value="CS_dom"/>
</dbReference>
<dbReference type="Pfam" id="PF16884">
    <property type="entry name" value="ADH_N_2"/>
    <property type="match status" value="1"/>
</dbReference>
<dbReference type="Gene3D" id="2.60.40.790">
    <property type="match status" value="1"/>
</dbReference>
<feature type="region of interest" description="Disordered" evidence="2">
    <location>
        <begin position="451"/>
        <end position="475"/>
    </location>
</feature>
<dbReference type="InterPro" id="IPR037893">
    <property type="entry name" value="CS_CacyBP"/>
</dbReference>
<dbReference type="CDD" id="cd05288">
    <property type="entry name" value="PGDH"/>
    <property type="match status" value="1"/>
</dbReference>
<feature type="region of interest" description="Disordered" evidence="2">
    <location>
        <begin position="528"/>
        <end position="551"/>
    </location>
</feature>
<dbReference type="Gene3D" id="3.90.180.10">
    <property type="entry name" value="Medium-chain alcohol dehydrogenases, catalytic domain"/>
    <property type="match status" value="1"/>
</dbReference>
<dbReference type="Pfam" id="PF00107">
    <property type="entry name" value="ADH_zinc_N"/>
    <property type="match status" value="1"/>
</dbReference>
<dbReference type="Pfam" id="PF04969">
    <property type="entry name" value="CS"/>
    <property type="match status" value="1"/>
</dbReference>
<dbReference type="InterPro" id="IPR011032">
    <property type="entry name" value="GroES-like_sf"/>
</dbReference>
<dbReference type="GO" id="GO:0015631">
    <property type="term" value="F:tubulin binding"/>
    <property type="evidence" value="ECO:0007669"/>
    <property type="project" value="InterPro"/>
</dbReference>
<name>W7T5E6_9STRA</name>
<dbReference type="GO" id="GO:0016628">
    <property type="term" value="F:oxidoreductase activity, acting on the CH-CH group of donors, NAD or NADP as acceptor"/>
    <property type="evidence" value="ECO:0007669"/>
    <property type="project" value="InterPro"/>
</dbReference>
<evidence type="ECO:0000313" key="4">
    <source>
        <dbReference type="EMBL" id="EWM21757.1"/>
    </source>
</evidence>
<dbReference type="PANTHER" id="PTHR43205">
    <property type="entry name" value="PROSTAGLANDIN REDUCTASE"/>
    <property type="match status" value="1"/>
</dbReference>
<dbReference type="GO" id="GO:0044548">
    <property type="term" value="F:S100 protein binding"/>
    <property type="evidence" value="ECO:0007669"/>
    <property type="project" value="InterPro"/>
</dbReference>
<comment type="caution">
    <text evidence="4">The sequence shown here is derived from an EMBL/GenBank/DDBJ whole genome shotgun (WGS) entry which is preliminary data.</text>
</comment>
<feature type="compositionally biased region" description="Low complexity" evidence="2">
    <location>
        <begin position="528"/>
        <end position="539"/>
    </location>
</feature>
<dbReference type="AlphaFoldDB" id="W7T5E6"/>
<accession>W7T5E6</accession>
<dbReference type="FunFam" id="3.40.50.720:FF:000121">
    <property type="entry name" value="Prostaglandin reductase 2"/>
    <property type="match status" value="1"/>
</dbReference>
<feature type="compositionally biased region" description="Basic and acidic residues" evidence="2">
    <location>
        <begin position="459"/>
        <end position="475"/>
    </location>
</feature>
<proteinExistence type="predicted"/>
<dbReference type="Proteomes" id="UP000019335">
    <property type="component" value="Unassembled WGS sequence"/>
</dbReference>
<evidence type="ECO:0000256" key="2">
    <source>
        <dbReference type="SAM" id="MobiDB-lite"/>
    </source>
</evidence>
<dbReference type="CDD" id="cd06468">
    <property type="entry name" value="p23_CacyBP"/>
    <property type="match status" value="1"/>
</dbReference>
<keyword evidence="1" id="KW-0560">Oxidoreductase</keyword>
<feature type="compositionally biased region" description="Gly residues" evidence="2">
    <location>
        <begin position="667"/>
        <end position="678"/>
    </location>
</feature>
<dbReference type="SUPFAM" id="SSF51735">
    <property type="entry name" value="NAD(P)-binding Rossmann-fold domains"/>
    <property type="match status" value="1"/>
</dbReference>
<sequence>MWGKRQQKRHVTHVGESVLDTSIEQCVFVGWHLYDDEVTRCLDNCTIFLCVEYSAMFGDLAVILVLTSFQTHTKPHRFFLENRLAPRSLMTTSRSNEEWVLASYPEGVPTPDNFRKQICPMPVPGPSQVLVKTLCLSVDPYLRLKLYPVPTESSTDTAATKGQNANNKDEEDTSEFAPFKLNKPLSSMFIGEVVSTGSDVTGFAAGDRVSGLGVWATFAAFEANTLRKVPSDLPPSAYLNVLGLIGLSTYFPLVEIGQPKAGETVYVSSAAGAVGSLVGQLCKLWGCRVIGSTGSDNKAEALKALGFDHVFNYRTQTVAAALEEWAPEGLDLYWDNVGGATLDTVLTKMKRQGRIVACGSISQYHVLGSEAAYGVRNYFKVVASCLKWQGFLASDYVGRSDELFLKLGKLLREKKIRALETVWEGLEKVPEAFIGLFSGNNLGKMLIQVAEPSTPTGPGEDKEAEKGGGAREAGLRSRALEPGGLGLEKELAEVREMAGLAHGAQVKAALAALGARLEKDLASVSAPPASSIPAAAAPAKEPVSRGSASPSDLVAGLAPTYTAIDTYGWDQGEYNSPWVSVYVTLPGVGKVKERVFCSFGPTSFDLKVEGLAGKNYRLLKDNLEKEIVAGESKFKVKEGRVTVLLKKKKGEFGSYDHWMGLTAKTKPGGGTGGPGWGRGTPWAD</sequence>
<dbReference type="InterPro" id="IPR036291">
    <property type="entry name" value="NAD(P)-bd_dom_sf"/>
</dbReference>
<organism evidence="4 5">
    <name type="scientific">Nannochloropsis gaditana</name>
    <dbReference type="NCBI Taxonomy" id="72520"/>
    <lineage>
        <taxon>Eukaryota</taxon>
        <taxon>Sar</taxon>
        <taxon>Stramenopiles</taxon>
        <taxon>Ochrophyta</taxon>
        <taxon>Eustigmatophyceae</taxon>
        <taxon>Eustigmatales</taxon>
        <taxon>Monodopsidaceae</taxon>
        <taxon>Nannochloropsis</taxon>
    </lineage>
</organism>
<dbReference type="SUPFAM" id="SSF49764">
    <property type="entry name" value="HSP20-like chaperones"/>
    <property type="match status" value="1"/>
</dbReference>
<dbReference type="InterPro" id="IPR008978">
    <property type="entry name" value="HSP20-like_chaperone"/>
</dbReference>
<protein>
    <submittedName>
        <fullName evidence="4">Oxidoreductase</fullName>
    </submittedName>
</protein>
<feature type="compositionally biased region" description="Polar residues" evidence="2">
    <location>
        <begin position="152"/>
        <end position="166"/>
    </location>
</feature>
<dbReference type="OrthoDB" id="9992527at2759"/>
<dbReference type="EMBL" id="AZIL01002365">
    <property type="protein sequence ID" value="EWM21757.1"/>
    <property type="molecule type" value="Genomic_DNA"/>
</dbReference>
<dbReference type="GO" id="GO:0031625">
    <property type="term" value="F:ubiquitin protein ligase binding"/>
    <property type="evidence" value="ECO:0007669"/>
    <property type="project" value="InterPro"/>
</dbReference>
<dbReference type="PANTHER" id="PTHR43205:SF7">
    <property type="entry name" value="PROSTAGLANDIN REDUCTASE 1"/>
    <property type="match status" value="1"/>
</dbReference>
<evidence type="ECO:0000256" key="1">
    <source>
        <dbReference type="ARBA" id="ARBA00023002"/>
    </source>
</evidence>
<dbReference type="InterPro" id="IPR045010">
    <property type="entry name" value="MDR_fam"/>
</dbReference>
<dbReference type="SUPFAM" id="SSF50129">
    <property type="entry name" value="GroES-like"/>
    <property type="match status" value="1"/>
</dbReference>
<dbReference type="PROSITE" id="PS51203">
    <property type="entry name" value="CS"/>
    <property type="match status" value="1"/>
</dbReference>
<keyword evidence="5" id="KW-1185">Reference proteome</keyword>
<gene>
    <name evidence="4" type="ORF">Naga_100213g10</name>
</gene>
<evidence type="ECO:0000259" key="3">
    <source>
        <dbReference type="PROSITE" id="PS51203"/>
    </source>
</evidence>
<dbReference type="InterPro" id="IPR020843">
    <property type="entry name" value="ER"/>
</dbReference>
<feature type="domain" description="CS" evidence="3">
    <location>
        <begin position="562"/>
        <end position="662"/>
    </location>
</feature>